<name>X0VAW7_9ZZZZ</name>
<dbReference type="EMBL" id="BARS01018745">
    <property type="protein sequence ID" value="GAF97760.1"/>
    <property type="molecule type" value="Genomic_DNA"/>
</dbReference>
<dbReference type="SUPFAM" id="SSF103473">
    <property type="entry name" value="MFS general substrate transporter"/>
    <property type="match status" value="1"/>
</dbReference>
<evidence type="ECO:0000313" key="3">
    <source>
        <dbReference type="EMBL" id="GAF97760.1"/>
    </source>
</evidence>
<feature type="transmembrane region" description="Helical" evidence="1">
    <location>
        <begin position="12"/>
        <end position="34"/>
    </location>
</feature>
<dbReference type="GO" id="GO:0005886">
    <property type="term" value="C:plasma membrane"/>
    <property type="evidence" value="ECO:0007669"/>
    <property type="project" value="TreeGrafter"/>
</dbReference>
<accession>X0VAW7</accession>
<evidence type="ECO:0000256" key="1">
    <source>
        <dbReference type="SAM" id="Phobius"/>
    </source>
</evidence>
<dbReference type="Pfam" id="PF07690">
    <property type="entry name" value="MFS_1"/>
    <property type="match status" value="1"/>
</dbReference>
<protein>
    <recommendedName>
        <fullName evidence="2">Major facilitator superfamily (MFS) profile domain-containing protein</fullName>
    </recommendedName>
</protein>
<proteinExistence type="predicted"/>
<feature type="transmembrane region" description="Helical" evidence="1">
    <location>
        <begin position="101"/>
        <end position="121"/>
    </location>
</feature>
<dbReference type="AlphaFoldDB" id="X0VAW7"/>
<dbReference type="GO" id="GO:0022857">
    <property type="term" value="F:transmembrane transporter activity"/>
    <property type="evidence" value="ECO:0007669"/>
    <property type="project" value="InterPro"/>
</dbReference>
<dbReference type="Gene3D" id="1.20.1250.20">
    <property type="entry name" value="MFS general substrate transporter like domains"/>
    <property type="match status" value="1"/>
</dbReference>
<reference evidence="3" key="1">
    <citation type="journal article" date="2014" name="Front. Microbiol.">
        <title>High frequency of phylogenetically diverse reductive dehalogenase-homologous genes in deep subseafloor sedimentary metagenomes.</title>
        <authorList>
            <person name="Kawai M."/>
            <person name="Futagami T."/>
            <person name="Toyoda A."/>
            <person name="Takaki Y."/>
            <person name="Nishi S."/>
            <person name="Hori S."/>
            <person name="Arai W."/>
            <person name="Tsubouchi T."/>
            <person name="Morono Y."/>
            <person name="Uchiyama I."/>
            <person name="Ito T."/>
            <person name="Fujiyama A."/>
            <person name="Inagaki F."/>
            <person name="Takami H."/>
        </authorList>
    </citation>
    <scope>NUCLEOTIDE SEQUENCE</scope>
    <source>
        <strain evidence="3">Expedition CK06-06</strain>
    </source>
</reference>
<dbReference type="InterPro" id="IPR036259">
    <property type="entry name" value="MFS_trans_sf"/>
</dbReference>
<feature type="transmembrane region" description="Helical" evidence="1">
    <location>
        <begin position="189"/>
        <end position="211"/>
    </location>
</feature>
<comment type="caution">
    <text evidence="3">The sequence shown here is derived from an EMBL/GenBank/DDBJ whole genome shotgun (WGS) entry which is preliminary data.</text>
</comment>
<feature type="domain" description="Major facilitator superfamily (MFS) profile" evidence="2">
    <location>
        <begin position="64"/>
        <end position="248"/>
    </location>
</feature>
<keyword evidence="1" id="KW-0812">Transmembrane</keyword>
<dbReference type="PANTHER" id="PTHR43129:SF1">
    <property type="entry name" value="FOSMIDOMYCIN RESISTANCE PROTEIN"/>
    <property type="match status" value="1"/>
</dbReference>
<feature type="transmembrane region" description="Helical" evidence="1">
    <location>
        <begin position="152"/>
        <end position="177"/>
    </location>
</feature>
<feature type="non-terminal residue" evidence="3">
    <location>
        <position position="1"/>
    </location>
</feature>
<feature type="transmembrane region" description="Helical" evidence="1">
    <location>
        <begin position="64"/>
        <end position="89"/>
    </location>
</feature>
<feature type="transmembrane region" description="Helical" evidence="1">
    <location>
        <begin position="128"/>
        <end position="146"/>
    </location>
</feature>
<dbReference type="InterPro" id="IPR011701">
    <property type="entry name" value="MFS"/>
</dbReference>
<sequence length="248" mass="26550">LIAVGIAIALGWRGSFIALAIPTIILGIVLYFFLGRWGFTRKVNKETPNAPAGTPYTPTRLRRLITFTVLGVALQALIFSTVSFIPLFVVDTFLVSEAVGAGLLSLAHFAGLFAGPVGGFLSDRFGKVPVLLVVSLIAGPAIFLLSQASLNWSIWLVVLAMGTCQYIGMPVSEAYIISHTSERNRSTILGIYYFASRGGPGIIMPALGYLIDRFGFRTSFTAVGAVMLAVTLVCSVFLWGSRDGPLPE</sequence>
<feature type="transmembrane region" description="Helical" evidence="1">
    <location>
        <begin position="217"/>
        <end position="239"/>
    </location>
</feature>
<organism evidence="3">
    <name type="scientific">marine sediment metagenome</name>
    <dbReference type="NCBI Taxonomy" id="412755"/>
    <lineage>
        <taxon>unclassified sequences</taxon>
        <taxon>metagenomes</taxon>
        <taxon>ecological metagenomes</taxon>
    </lineage>
</organism>
<gene>
    <name evidence="3" type="ORF">S01H1_30458</name>
</gene>
<keyword evidence="1" id="KW-1133">Transmembrane helix</keyword>
<evidence type="ECO:0000259" key="2">
    <source>
        <dbReference type="PROSITE" id="PS50850"/>
    </source>
</evidence>
<keyword evidence="1" id="KW-0472">Membrane</keyword>
<dbReference type="PANTHER" id="PTHR43129">
    <property type="entry name" value="FOSMIDOMYCIN RESISTANCE PROTEIN"/>
    <property type="match status" value="1"/>
</dbReference>
<dbReference type="InterPro" id="IPR020846">
    <property type="entry name" value="MFS_dom"/>
</dbReference>
<dbReference type="PROSITE" id="PS50850">
    <property type="entry name" value="MFS"/>
    <property type="match status" value="1"/>
</dbReference>